<dbReference type="RefSeq" id="WP_202921525.1">
    <property type="nucleotide sequence ID" value="NZ_CP036274.1"/>
</dbReference>
<protein>
    <submittedName>
        <fullName evidence="2">Uncharacterized protein</fullName>
    </submittedName>
</protein>
<dbReference type="PROSITE" id="PS51257">
    <property type="entry name" value="PROKAR_LIPOPROTEIN"/>
    <property type="match status" value="1"/>
</dbReference>
<evidence type="ECO:0000256" key="1">
    <source>
        <dbReference type="SAM" id="SignalP"/>
    </source>
</evidence>
<reference evidence="2 3" key="1">
    <citation type="submission" date="2019-02" db="EMBL/GenBank/DDBJ databases">
        <title>Deep-cultivation of Planctomycetes and their phenomic and genomic characterization uncovers novel biology.</title>
        <authorList>
            <person name="Wiegand S."/>
            <person name="Jogler M."/>
            <person name="Boedeker C."/>
            <person name="Pinto D."/>
            <person name="Vollmers J."/>
            <person name="Rivas-Marin E."/>
            <person name="Kohn T."/>
            <person name="Peeters S.H."/>
            <person name="Heuer A."/>
            <person name="Rast P."/>
            <person name="Oberbeckmann S."/>
            <person name="Bunk B."/>
            <person name="Jeske O."/>
            <person name="Meyerdierks A."/>
            <person name="Storesund J.E."/>
            <person name="Kallscheuer N."/>
            <person name="Luecker S."/>
            <person name="Lage O.M."/>
            <person name="Pohl T."/>
            <person name="Merkel B.J."/>
            <person name="Hornburger P."/>
            <person name="Mueller R.-W."/>
            <person name="Bruemmer F."/>
            <person name="Labrenz M."/>
            <person name="Spormann A.M."/>
            <person name="Op den Camp H."/>
            <person name="Overmann J."/>
            <person name="Amann R."/>
            <person name="Jetten M.S.M."/>
            <person name="Mascher T."/>
            <person name="Medema M.H."/>
            <person name="Devos D.P."/>
            <person name="Kaster A.-K."/>
            <person name="Ovreas L."/>
            <person name="Rohde M."/>
            <person name="Galperin M.Y."/>
            <person name="Jogler C."/>
        </authorList>
    </citation>
    <scope>NUCLEOTIDE SEQUENCE [LARGE SCALE GENOMIC DNA]</scope>
    <source>
        <strain evidence="2 3">ETA_A8</strain>
    </source>
</reference>
<name>A0A517Y5K3_9BACT</name>
<dbReference type="InterPro" id="IPR023296">
    <property type="entry name" value="Glyco_hydro_beta-prop_sf"/>
</dbReference>
<accession>A0A517Y5K3</accession>
<dbReference type="SUPFAM" id="SSF75005">
    <property type="entry name" value="Arabinanase/levansucrase/invertase"/>
    <property type="match status" value="1"/>
</dbReference>
<proteinExistence type="predicted"/>
<dbReference type="InterPro" id="IPR036278">
    <property type="entry name" value="Sialidase_sf"/>
</dbReference>
<dbReference type="EMBL" id="CP036274">
    <property type="protein sequence ID" value="QDU25523.1"/>
    <property type="molecule type" value="Genomic_DNA"/>
</dbReference>
<dbReference type="SUPFAM" id="SSF50939">
    <property type="entry name" value="Sialidases"/>
    <property type="match status" value="1"/>
</dbReference>
<organism evidence="2 3">
    <name type="scientific">Anatilimnocola aggregata</name>
    <dbReference type="NCBI Taxonomy" id="2528021"/>
    <lineage>
        <taxon>Bacteria</taxon>
        <taxon>Pseudomonadati</taxon>
        <taxon>Planctomycetota</taxon>
        <taxon>Planctomycetia</taxon>
        <taxon>Pirellulales</taxon>
        <taxon>Pirellulaceae</taxon>
        <taxon>Anatilimnocola</taxon>
    </lineage>
</organism>
<feature type="signal peptide" evidence="1">
    <location>
        <begin position="1"/>
        <end position="23"/>
    </location>
</feature>
<evidence type="ECO:0000313" key="3">
    <source>
        <dbReference type="Proteomes" id="UP000315017"/>
    </source>
</evidence>
<feature type="chain" id="PRO_5022050408" evidence="1">
    <location>
        <begin position="24"/>
        <end position="783"/>
    </location>
</feature>
<sequence precursor="true">MKTAHFVLSVLACACLLPIAAAAEPEVVSVIKIWDKGNHNAFTDLIRWRDQWYCTFREAEGHVGGDGQLRVLVSADGTTWESAALICEKGIDLRDPKLSITPDDRLMIVAGGSVYEGKKLLGRQPRVTFSKDGREWTPTARTLEDGDWLWRVTWHGGKCYGIAYDASERTSEAALKAAETGKAEPGPADWKLKLVVSNDGVKYDLITHLDVPGHPNESTVRFLPDGEMVALVRREGGTKNGWIGHSKAPYKEWKWTETKHRFGGPNFIQLPDGELWAAGRVYPGGAKTALIKMTAEGEYEPVLTLKSSGDTSYPGMIWHDGQLWMSFYSSHEGKTSIYLAKIKVPLKAEKIGSRLEPFVDDYLLQRLTGSAQLVVQQPVAKEVVIAADAPWEGNTSAYYIVLHDGQKYRMYYRGSHYDTVTNKPAHRELVCYAESDDGLTFTKPELGLFEFNGSKQNNIVWDGEGTHCFSPFLDTNPKCAPDARFKAVTRVKGGLRAMKSADGIHWQAMAEQPVITHGAFDSQNIAFWDPNIGKYREYHRHFRTKVRDIMTGTSDDFLTWTEPKFLDYPGAAVEHLYTNAVQNYPGAEHILIGFPTRYLPPKSQTEPTFMVSRDGQTFHRYADAVIPPTAPQQRDGNRSNYMAWGLQRLPNNKNEWSVYAKEAYYTGNGSKLRRFTYRPDGLVALAADAKGGEAVTRPIIFSGSKLQLNLLTADKGSVRVELQDADGQPLKNFAADDCVPLTGDSLKQAVAWKNGSDLQSLAGQPVRVRLVLQDAKLFSLRFE</sequence>
<dbReference type="Gene3D" id="2.120.10.10">
    <property type="match status" value="1"/>
</dbReference>
<dbReference type="Proteomes" id="UP000315017">
    <property type="component" value="Chromosome"/>
</dbReference>
<keyword evidence="1" id="KW-0732">Signal</keyword>
<gene>
    <name evidence="2" type="ORF">ETAA8_05920</name>
</gene>
<dbReference type="KEGG" id="aagg:ETAA8_05920"/>
<dbReference type="AlphaFoldDB" id="A0A517Y5K3"/>
<dbReference type="Gene3D" id="2.115.10.20">
    <property type="entry name" value="Glycosyl hydrolase domain, family 43"/>
    <property type="match status" value="1"/>
</dbReference>
<keyword evidence="3" id="KW-1185">Reference proteome</keyword>
<evidence type="ECO:0000313" key="2">
    <source>
        <dbReference type="EMBL" id="QDU25523.1"/>
    </source>
</evidence>